<protein>
    <submittedName>
        <fullName evidence="1">Uncharacterized protein</fullName>
    </submittedName>
</protein>
<gene>
    <name evidence="1" type="ORF">KGMB01110_24760</name>
</gene>
<name>A0A391P474_9FIRM</name>
<comment type="caution">
    <text evidence="1">The sequence shown here is derived from an EMBL/GenBank/DDBJ whole genome shotgun (WGS) entry which is preliminary data.</text>
</comment>
<sequence>MTKKTDIVKEAIKTGDFKKALRIAKDFRINVTKEQRERMARAYECIVHPEFYRQIGFDVMETINLGEQTVALLYGE</sequence>
<proteinExistence type="predicted"/>
<accession>A0A391P474</accession>
<dbReference type="EMBL" id="BHGK01000001">
    <property type="protein sequence ID" value="GCA68040.1"/>
    <property type="molecule type" value="Genomic_DNA"/>
</dbReference>
<dbReference type="Proteomes" id="UP000265643">
    <property type="component" value="Unassembled WGS sequence"/>
</dbReference>
<keyword evidence="2" id="KW-1185">Reference proteome</keyword>
<evidence type="ECO:0000313" key="1">
    <source>
        <dbReference type="EMBL" id="GCA68040.1"/>
    </source>
</evidence>
<evidence type="ECO:0000313" key="2">
    <source>
        <dbReference type="Proteomes" id="UP000265643"/>
    </source>
</evidence>
<reference evidence="2" key="1">
    <citation type="submission" date="2018-09" db="EMBL/GenBank/DDBJ databases">
        <title>Draft Genome Sequence of Mediterraneibacter sp. KCTC 15684.</title>
        <authorList>
            <person name="Kim J.S."/>
            <person name="Han K.I."/>
            <person name="Suh M.K."/>
            <person name="Lee K.C."/>
            <person name="Eom M.K."/>
            <person name="Lee J.H."/>
            <person name="Park S.H."/>
            <person name="Kang S.W."/>
            <person name="Park J.E."/>
            <person name="Oh B.S."/>
            <person name="Yu S.Y."/>
            <person name="Choi S.H."/>
            <person name="Lee D.H."/>
            <person name="Yoon H."/>
            <person name="Kim B."/>
            <person name="Yang S.J."/>
            <person name="Lee J.S."/>
        </authorList>
    </citation>
    <scope>NUCLEOTIDE SEQUENCE [LARGE SCALE GENOMIC DNA]</scope>
    <source>
        <strain evidence="2">KCTC 15684</strain>
    </source>
</reference>
<organism evidence="1 2">
    <name type="scientific">Mediterraneibacter butyricigenes</name>
    <dbReference type="NCBI Taxonomy" id="2316025"/>
    <lineage>
        <taxon>Bacteria</taxon>
        <taxon>Bacillati</taxon>
        <taxon>Bacillota</taxon>
        <taxon>Clostridia</taxon>
        <taxon>Lachnospirales</taxon>
        <taxon>Lachnospiraceae</taxon>
        <taxon>Mediterraneibacter</taxon>
    </lineage>
</organism>
<dbReference type="AlphaFoldDB" id="A0A391P474"/>
<dbReference type="RefSeq" id="WP_119298668.1">
    <property type="nucleotide sequence ID" value="NZ_BHGK01000001.1"/>
</dbReference>